<organism evidence="2 3">
    <name type="scientific">Cricetulus griseus</name>
    <name type="common">Chinese hamster</name>
    <name type="synonym">Cricetulus barabensis griseus</name>
    <dbReference type="NCBI Taxonomy" id="10029"/>
    <lineage>
        <taxon>Eukaryota</taxon>
        <taxon>Metazoa</taxon>
        <taxon>Chordata</taxon>
        <taxon>Craniata</taxon>
        <taxon>Vertebrata</taxon>
        <taxon>Euteleostomi</taxon>
        <taxon>Mammalia</taxon>
        <taxon>Eutheria</taxon>
        <taxon>Euarchontoglires</taxon>
        <taxon>Glires</taxon>
        <taxon>Rodentia</taxon>
        <taxon>Myomorpha</taxon>
        <taxon>Muroidea</taxon>
        <taxon>Cricetidae</taxon>
        <taxon>Cricetinae</taxon>
        <taxon>Cricetulus</taxon>
    </lineage>
</organism>
<name>G3IAL9_CRIGR</name>
<sequence>MLRLSRAEAAGSQVTIPLSGNRNSEQQGGLFAPPTHAVPVPIAWSSTLTREEVPC</sequence>
<gene>
    <name evidence="2" type="ORF">I79_020644</name>
</gene>
<protein>
    <submittedName>
        <fullName evidence="2">Uncharacterized protein</fullName>
    </submittedName>
</protein>
<dbReference type="InParanoid" id="G3IAL9"/>
<evidence type="ECO:0000313" key="3">
    <source>
        <dbReference type="Proteomes" id="UP000001075"/>
    </source>
</evidence>
<feature type="region of interest" description="Disordered" evidence="1">
    <location>
        <begin position="1"/>
        <end position="36"/>
    </location>
</feature>
<dbReference type="Proteomes" id="UP000001075">
    <property type="component" value="Unassembled WGS sequence"/>
</dbReference>
<dbReference type="AlphaFoldDB" id="G3IAL9"/>
<evidence type="ECO:0000313" key="2">
    <source>
        <dbReference type="EMBL" id="EGW03682.1"/>
    </source>
</evidence>
<accession>G3IAL9</accession>
<proteinExistence type="predicted"/>
<evidence type="ECO:0000256" key="1">
    <source>
        <dbReference type="SAM" id="MobiDB-lite"/>
    </source>
</evidence>
<reference evidence="3" key="1">
    <citation type="journal article" date="2011" name="Nat. Biotechnol.">
        <title>The genomic sequence of the Chinese hamster ovary (CHO)-K1 cell line.</title>
        <authorList>
            <person name="Xu X."/>
            <person name="Nagarajan H."/>
            <person name="Lewis N.E."/>
            <person name="Pan S."/>
            <person name="Cai Z."/>
            <person name="Liu X."/>
            <person name="Chen W."/>
            <person name="Xie M."/>
            <person name="Wang W."/>
            <person name="Hammond S."/>
            <person name="Andersen M.R."/>
            <person name="Neff N."/>
            <person name="Passarelli B."/>
            <person name="Koh W."/>
            <person name="Fan H.C."/>
            <person name="Wang J."/>
            <person name="Gui Y."/>
            <person name="Lee K.H."/>
            <person name="Betenbaugh M.J."/>
            <person name="Quake S.R."/>
            <person name="Famili I."/>
            <person name="Palsson B.O."/>
            <person name="Wang J."/>
        </authorList>
    </citation>
    <scope>NUCLEOTIDE SEQUENCE [LARGE SCALE GENOMIC DNA]</scope>
    <source>
        <strain evidence="3">CHO K1 cell line</strain>
    </source>
</reference>
<dbReference type="EMBL" id="JH001727">
    <property type="protein sequence ID" value="EGW03682.1"/>
    <property type="molecule type" value="Genomic_DNA"/>
</dbReference>
<feature type="compositionally biased region" description="Polar residues" evidence="1">
    <location>
        <begin position="12"/>
        <end position="27"/>
    </location>
</feature>